<name>A0AAI9T0Q1_9ASCO</name>
<organism evidence="2 3">
    <name type="scientific">Candida oxycetoniae</name>
    <dbReference type="NCBI Taxonomy" id="497107"/>
    <lineage>
        <taxon>Eukaryota</taxon>
        <taxon>Fungi</taxon>
        <taxon>Dikarya</taxon>
        <taxon>Ascomycota</taxon>
        <taxon>Saccharomycotina</taxon>
        <taxon>Pichiomycetes</taxon>
        <taxon>Debaryomycetaceae</taxon>
        <taxon>Candida/Lodderomyces clade</taxon>
        <taxon>Candida</taxon>
    </lineage>
</organism>
<dbReference type="InterPro" id="IPR013877">
    <property type="entry name" value="YAP-bd/ALF4/Glomulin"/>
</dbReference>
<dbReference type="GO" id="GO:0005737">
    <property type="term" value="C:cytoplasm"/>
    <property type="evidence" value="ECO:0007669"/>
    <property type="project" value="TreeGrafter"/>
</dbReference>
<dbReference type="PANTHER" id="PTHR28020">
    <property type="entry name" value="YAP1-BINDING PROTEIN 1-RELATED"/>
    <property type="match status" value="1"/>
</dbReference>
<dbReference type="Pfam" id="PF08568">
    <property type="entry name" value="Kinetochor_Ybp2"/>
    <property type="match status" value="1"/>
</dbReference>
<dbReference type="GO" id="GO:0034599">
    <property type="term" value="P:cellular response to oxidative stress"/>
    <property type="evidence" value="ECO:0007669"/>
    <property type="project" value="InterPro"/>
</dbReference>
<accession>A0AAI9T0Q1</accession>
<feature type="region of interest" description="Disordered" evidence="1">
    <location>
        <begin position="569"/>
        <end position="598"/>
    </location>
</feature>
<dbReference type="Proteomes" id="UP001202479">
    <property type="component" value="Unassembled WGS sequence"/>
</dbReference>
<dbReference type="AlphaFoldDB" id="A0AAI9T0Q1"/>
<dbReference type="InterPro" id="IPR040347">
    <property type="entry name" value="YBP1/2"/>
</dbReference>
<gene>
    <name evidence="2" type="ORF">KGF56_001280</name>
</gene>
<proteinExistence type="predicted"/>
<feature type="compositionally biased region" description="Pro residues" evidence="1">
    <location>
        <begin position="582"/>
        <end position="592"/>
    </location>
</feature>
<dbReference type="GeneID" id="73378897"/>
<keyword evidence="3" id="KW-1185">Reference proteome</keyword>
<evidence type="ECO:0000256" key="1">
    <source>
        <dbReference type="SAM" id="MobiDB-lite"/>
    </source>
</evidence>
<evidence type="ECO:0000313" key="3">
    <source>
        <dbReference type="Proteomes" id="UP001202479"/>
    </source>
</evidence>
<reference evidence="2" key="1">
    <citation type="journal article" date="2022" name="DNA Res.">
        <title>Genome analysis of five recently described species of the CUG-Ser clade uncovers Candida theae as a new hybrid lineage with pathogenic potential in the Candida parapsilosis species complex.</title>
        <authorList>
            <person name="Mixao V."/>
            <person name="Del Olmo V."/>
            <person name="Hegedusova E."/>
            <person name="Saus E."/>
            <person name="Pryszcz L."/>
            <person name="Cillingova A."/>
            <person name="Nosek J."/>
            <person name="Gabaldon T."/>
        </authorList>
    </citation>
    <scope>NUCLEOTIDE SEQUENCE</scope>
    <source>
        <strain evidence="2">CBS 10844</strain>
    </source>
</reference>
<feature type="compositionally biased region" description="Low complexity" evidence="1">
    <location>
        <begin position="10"/>
        <end position="20"/>
    </location>
</feature>
<feature type="region of interest" description="Disordered" evidence="1">
    <location>
        <begin position="1"/>
        <end position="24"/>
    </location>
</feature>
<evidence type="ECO:0000313" key="2">
    <source>
        <dbReference type="EMBL" id="KAI3406061.2"/>
    </source>
</evidence>
<dbReference type="EMBL" id="JAHUZD010000026">
    <property type="protein sequence ID" value="KAI3406061.2"/>
    <property type="molecule type" value="Genomic_DNA"/>
</dbReference>
<sequence length="705" mass="81053">MADESIHELTSTSNSITSESTLKEVPEQAQFDQVLENIESGARDAVESKDYLSYSTLLDIYLQEPKRYSKEQRELLLECVLKTLEKNPELTFEIGWDLPSIIIAYVDSDFDFSVGIRKAPCIYKVLKIFEVLAKEGNPKELFLKSCELLETLNVNLEDKVDDYVQLQQENFFDIKVYCVNELIDASMKKIRTLYPSRFVAMAVASFINLVYNLNQSSCSIENYRFVLRRAYVFVRNYSGLPEPSDLSQHSKEDLERVRSDEAYLQRKLLTGFSTNIITICTKCHADGFALDHFCRLQKRSGKTPIYDFEYQNAIMDRWVELANSFDLYLKNIFEKFIKETNDLFRQVELNADDATEMLFEKCIVDYQNNIYTNVVNTTATTINNSILGELILFTASAMRKEQQQQEQQQQQHMHGVSIEFRDVIYMALRLVIPQMVQSAYNHKTVQDVVLYWIWFVLSQKEIYPKKSSSIQIDIASTPKVFLLVFYQSLLFILTDNDTPVARYMILTLLTKLLYLSPESIGYEFIKDTLENCPYESVRPALIGTFKELLLISRNDDDVVEDLNLDKASLGSTNSGGASSSSPPSPPPPPKLPPRQSSISYGKHYTLNKEKLSDMLELMLMAHSNCIVVKDKEVSIDSKKLSTLAAYLNFFVGLKRHNVVVENKNKIEKVLSIIEKDLTQVKEHNANQFEKNAAAMLQLTIERFRE</sequence>
<feature type="compositionally biased region" description="Low complexity" evidence="1">
    <location>
        <begin position="570"/>
        <end position="581"/>
    </location>
</feature>
<comment type="caution">
    <text evidence="2">The sequence shown here is derived from an EMBL/GenBank/DDBJ whole genome shotgun (WGS) entry which is preliminary data.</text>
</comment>
<dbReference type="PANTHER" id="PTHR28020:SF1">
    <property type="entry name" value="YAP1-BINDING PROTEIN 1-RELATED"/>
    <property type="match status" value="1"/>
</dbReference>
<dbReference type="RefSeq" id="XP_049181806.1">
    <property type="nucleotide sequence ID" value="XM_049322387.1"/>
</dbReference>
<protein>
    <submittedName>
        <fullName evidence="2">Uncharacterized protein</fullName>
    </submittedName>
</protein>